<feature type="domain" description="Glucosamine/galactosamine-6-phosphate isomerase" evidence="1">
    <location>
        <begin position="8"/>
        <end position="231"/>
    </location>
</feature>
<dbReference type="EMBL" id="PFSC01000195">
    <property type="protein sequence ID" value="PJC30101.1"/>
    <property type="molecule type" value="Genomic_DNA"/>
</dbReference>
<evidence type="ECO:0000259" key="1">
    <source>
        <dbReference type="Pfam" id="PF01182"/>
    </source>
</evidence>
<dbReference type="PROSITE" id="PS01161">
    <property type="entry name" value="GLC_GALNAC_ISOMERASE"/>
    <property type="match status" value="1"/>
</dbReference>
<organism evidence="2 3">
    <name type="scientific">Candidatus Roizmanbacteria bacterium CG_4_9_14_0_2_um_filter_39_13</name>
    <dbReference type="NCBI Taxonomy" id="1974839"/>
    <lineage>
        <taxon>Bacteria</taxon>
        <taxon>Candidatus Roizmaniibacteriota</taxon>
    </lineage>
</organism>
<proteinExistence type="predicted"/>
<dbReference type="InterPro" id="IPR004547">
    <property type="entry name" value="Glucosamine6P_isomerase"/>
</dbReference>
<dbReference type="GO" id="GO:0005975">
    <property type="term" value="P:carbohydrate metabolic process"/>
    <property type="evidence" value="ECO:0007669"/>
    <property type="project" value="InterPro"/>
</dbReference>
<evidence type="ECO:0000313" key="2">
    <source>
        <dbReference type="EMBL" id="PJC30101.1"/>
    </source>
</evidence>
<dbReference type="InterPro" id="IPR037171">
    <property type="entry name" value="NagB/RpiA_transferase-like"/>
</dbReference>
<name>A0A2M8EW59_9BACT</name>
<dbReference type="AlphaFoldDB" id="A0A2M8EW59"/>
<dbReference type="SUPFAM" id="SSF100950">
    <property type="entry name" value="NagB/RpiA/CoA transferase-like"/>
    <property type="match status" value="1"/>
</dbReference>
<evidence type="ECO:0000313" key="3">
    <source>
        <dbReference type="Proteomes" id="UP000231383"/>
    </source>
</evidence>
<sequence length="242" mass="27309">MNIQHFPSHEELSLSAATHVFDAIKKKIKEKGSFNLGLATGNSPKELYKHLIRLLSVSHLNLSELHTINLDEYYPISQTADQSFFQEMFHEFWQKLHDGNHTFNFAHGHILNGEKDAVEECARYEKIIKDLGGIDLQILGLGTNGHIAFNEPGSKETSRTRKIKITEESKKALMKMYGDVPEYGLTMGIGTILESKEIVLIATGEDKKDIFQKLIKLEKPTSDIPASFLLDHPNTTIYTDLA</sequence>
<protein>
    <submittedName>
        <fullName evidence="2">Glucosamine-6-phosphate deaminase</fullName>
    </submittedName>
</protein>
<dbReference type="GO" id="GO:0006044">
    <property type="term" value="P:N-acetylglucosamine metabolic process"/>
    <property type="evidence" value="ECO:0007669"/>
    <property type="project" value="InterPro"/>
</dbReference>
<dbReference type="InterPro" id="IPR018321">
    <property type="entry name" value="Glucosamine6P_isomerase_CS"/>
</dbReference>
<reference evidence="3" key="1">
    <citation type="submission" date="2017-09" db="EMBL/GenBank/DDBJ databases">
        <title>Depth-based differentiation of microbial function through sediment-hosted aquifers and enrichment of novel symbionts in the deep terrestrial subsurface.</title>
        <authorList>
            <person name="Probst A.J."/>
            <person name="Ladd B."/>
            <person name="Jarett J.K."/>
            <person name="Geller-Mcgrath D.E."/>
            <person name="Sieber C.M.K."/>
            <person name="Emerson J.B."/>
            <person name="Anantharaman K."/>
            <person name="Thomas B.C."/>
            <person name="Malmstrom R."/>
            <person name="Stieglmeier M."/>
            <person name="Klingl A."/>
            <person name="Woyke T."/>
            <person name="Ryan C.M."/>
            <person name="Banfield J.F."/>
        </authorList>
    </citation>
    <scope>NUCLEOTIDE SEQUENCE [LARGE SCALE GENOMIC DNA]</scope>
</reference>
<dbReference type="Pfam" id="PF01182">
    <property type="entry name" value="Glucosamine_iso"/>
    <property type="match status" value="1"/>
</dbReference>
<dbReference type="InterPro" id="IPR006148">
    <property type="entry name" value="Glc/Gal-6P_isomerase"/>
</dbReference>
<dbReference type="GO" id="GO:0004342">
    <property type="term" value="F:glucosamine-6-phosphate deaminase activity"/>
    <property type="evidence" value="ECO:0007669"/>
    <property type="project" value="InterPro"/>
</dbReference>
<dbReference type="CDD" id="cd01399">
    <property type="entry name" value="GlcN6P_deaminase"/>
    <property type="match status" value="1"/>
</dbReference>
<dbReference type="PANTHER" id="PTHR42892">
    <property type="entry name" value="GLUCOSAMINE-6-PHOSPHATE DEAMINASE-LIKE PROTEIN BT_0258-RELATED"/>
    <property type="match status" value="1"/>
</dbReference>
<comment type="caution">
    <text evidence="2">The sequence shown here is derived from an EMBL/GenBank/DDBJ whole genome shotgun (WGS) entry which is preliminary data.</text>
</comment>
<dbReference type="PANTHER" id="PTHR42892:SF1">
    <property type="entry name" value="GLUCOSAMINE-6-PHOSPHATE ISOMERASE"/>
    <property type="match status" value="1"/>
</dbReference>
<dbReference type="Gene3D" id="3.40.50.1360">
    <property type="match status" value="1"/>
</dbReference>
<dbReference type="Proteomes" id="UP000231383">
    <property type="component" value="Unassembled WGS sequence"/>
</dbReference>
<accession>A0A2M8EW59</accession>
<dbReference type="InterPro" id="IPR052960">
    <property type="entry name" value="GlcN6P_deaminase-like"/>
</dbReference>
<gene>
    <name evidence="2" type="ORF">CO051_07430</name>
</gene>